<keyword evidence="1" id="KW-0812">Transmembrane</keyword>
<dbReference type="AlphaFoldDB" id="A0A4Q2KU91"/>
<evidence type="ECO:0000256" key="2">
    <source>
        <dbReference type="SAM" id="SignalP"/>
    </source>
</evidence>
<reference evidence="3 4" key="1">
    <citation type="submission" date="2019-01" db="EMBL/GenBank/DDBJ databases">
        <title>Agromyces.</title>
        <authorList>
            <person name="Li J."/>
        </authorList>
    </citation>
    <scope>NUCLEOTIDE SEQUENCE [LARGE SCALE GENOMIC DNA]</scope>
    <source>
        <strain evidence="3 4">DSM 15934</strain>
    </source>
</reference>
<name>A0A4Q2KU91_9MICO</name>
<dbReference type="Gene3D" id="2.60.40.1120">
    <property type="entry name" value="Carboxypeptidase-like, regulatory domain"/>
    <property type="match status" value="1"/>
</dbReference>
<keyword evidence="1" id="KW-0472">Membrane</keyword>
<gene>
    <name evidence="3" type="ORF">ESP51_12675</name>
</gene>
<dbReference type="SUPFAM" id="SSF49452">
    <property type="entry name" value="Starch-binding domain-like"/>
    <property type="match status" value="1"/>
</dbReference>
<feature type="signal peptide" evidence="2">
    <location>
        <begin position="1"/>
        <end position="38"/>
    </location>
</feature>
<feature type="transmembrane region" description="Helical" evidence="1">
    <location>
        <begin position="274"/>
        <end position="293"/>
    </location>
</feature>
<dbReference type="InterPro" id="IPR008969">
    <property type="entry name" value="CarboxyPept-like_regulatory"/>
</dbReference>
<dbReference type="OrthoDB" id="3771655at2"/>
<keyword evidence="2" id="KW-0732">Signal</keyword>
<dbReference type="Proteomes" id="UP000293865">
    <property type="component" value="Unassembled WGS sequence"/>
</dbReference>
<accession>A0A4Q2KU91</accession>
<evidence type="ECO:0000313" key="4">
    <source>
        <dbReference type="Proteomes" id="UP000293865"/>
    </source>
</evidence>
<feature type="chain" id="PRO_5020970600" evidence="2">
    <location>
        <begin position="39"/>
        <end position="302"/>
    </location>
</feature>
<organism evidence="3 4">
    <name type="scientific">Agromyces albus</name>
    <dbReference type="NCBI Taxonomy" id="205332"/>
    <lineage>
        <taxon>Bacteria</taxon>
        <taxon>Bacillati</taxon>
        <taxon>Actinomycetota</taxon>
        <taxon>Actinomycetes</taxon>
        <taxon>Micrococcales</taxon>
        <taxon>Microbacteriaceae</taxon>
        <taxon>Agromyces</taxon>
    </lineage>
</organism>
<keyword evidence="1" id="KW-1133">Transmembrane helix</keyword>
<dbReference type="InterPro" id="IPR013784">
    <property type="entry name" value="Carb-bd-like_fold"/>
</dbReference>
<dbReference type="SUPFAM" id="SSF49464">
    <property type="entry name" value="Carboxypeptidase regulatory domain-like"/>
    <property type="match status" value="1"/>
</dbReference>
<protein>
    <submittedName>
        <fullName evidence="3">Uncharacterized protein</fullName>
    </submittedName>
</protein>
<dbReference type="RefSeq" id="WP_129521262.1">
    <property type="nucleotide sequence ID" value="NZ_SDPN01000023.1"/>
</dbReference>
<dbReference type="EMBL" id="SDPN01000023">
    <property type="protein sequence ID" value="RXZ69095.1"/>
    <property type="molecule type" value="Genomic_DNA"/>
</dbReference>
<dbReference type="GO" id="GO:0030246">
    <property type="term" value="F:carbohydrate binding"/>
    <property type="evidence" value="ECO:0007669"/>
    <property type="project" value="InterPro"/>
</dbReference>
<sequence>MPITAYVCRRRWSKVISAAIIALLLAVTSLVTASTATAAETSQTLSGTVTASDTGDPLAGVEVRVYRWVAEAWQELAGSAVTGPDGAYLIEDLALGGFNDVEFVPPTQDYVRTRVDFPFAAEENILDQVLERSATISGTVLAETADGAPSAIPGTRVSVEREGGTYFRAGAEVDENGDYTISGIPSGTYLVKFNDPRTITTHLASYWGGSFDADTAQLLTLSTGETRSDIDGTLILDSTIPAPVATPADPAGPPAGNVTATGGTATLAATGGTASLVVPAAALMMLGLLLVAARRRTARAEA</sequence>
<comment type="caution">
    <text evidence="3">The sequence shown here is derived from an EMBL/GenBank/DDBJ whole genome shotgun (WGS) entry which is preliminary data.</text>
</comment>
<keyword evidence="4" id="KW-1185">Reference proteome</keyword>
<evidence type="ECO:0000313" key="3">
    <source>
        <dbReference type="EMBL" id="RXZ69095.1"/>
    </source>
</evidence>
<proteinExistence type="predicted"/>
<evidence type="ECO:0000256" key="1">
    <source>
        <dbReference type="SAM" id="Phobius"/>
    </source>
</evidence>